<feature type="region of interest" description="Disordered" evidence="3">
    <location>
        <begin position="1"/>
        <end position="53"/>
    </location>
</feature>
<organism evidence="4 5">
    <name type="scientific">Lithospermum erythrorhizon</name>
    <name type="common">Purple gromwell</name>
    <name type="synonym">Lithospermum officinale var. erythrorhizon</name>
    <dbReference type="NCBI Taxonomy" id="34254"/>
    <lineage>
        <taxon>Eukaryota</taxon>
        <taxon>Viridiplantae</taxon>
        <taxon>Streptophyta</taxon>
        <taxon>Embryophyta</taxon>
        <taxon>Tracheophyta</taxon>
        <taxon>Spermatophyta</taxon>
        <taxon>Magnoliopsida</taxon>
        <taxon>eudicotyledons</taxon>
        <taxon>Gunneridae</taxon>
        <taxon>Pentapetalae</taxon>
        <taxon>asterids</taxon>
        <taxon>lamiids</taxon>
        <taxon>Boraginales</taxon>
        <taxon>Boraginaceae</taxon>
        <taxon>Boraginoideae</taxon>
        <taxon>Lithospermeae</taxon>
        <taxon>Lithospermum</taxon>
    </lineage>
</organism>
<feature type="compositionally biased region" description="Basic and acidic residues" evidence="3">
    <location>
        <begin position="144"/>
        <end position="157"/>
    </location>
</feature>
<evidence type="ECO:0000313" key="4">
    <source>
        <dbReference type="EMBL" id="GAA0151320.1"/>
    </source>
</evidence>
<dbReference type="PANTHER" id="PTHR10358">
    <property type="entry name" value="ENDOSULFINE"/>
    <property type="match status" value="1"/>
</dbReference>
<name>A0AAV3PJ81_LITER</name>
<dbReference type="GO" id="GO:0005737">
    <property type="term" value="C:cytoplasm"/>
    <property type="evidence" value="ECO:0007669"/>
    <property type="project" value="TreeGrafter"/>
</dbReference>
<evidence type="ECO:0000256" key="2">
    <source>
        <dbReference type="RuleBase" id="RU363120"/>
    </source>
</evidence>
<feature type="compositionally biased region" description="Basic and acidic residues" evidence="3">
    <location>
        <begin position="94"/>
        <end position="106"/>
    </location>
</feature>
<comment type="similarity">
    <text evidence="1 2">Belongs to the endosulfine family.</text>
</comment>
<feature type="region of interest" description="Disordered" evidence="3">
    <location>
        <begin position="86"/>
        <end position="157"/>
    </location>
</feature>
<dbReference type="Proteomes" id="UP001454036">
    <property type="component" value="Unassembled WGS sequence"/>
</dbReference>
<proteinExistence type="inferred from homology"/>
<reference evidence="4 5" key="1">
    <citation type="submission" date="2024-01" db="EMBL/GenBank/DDBJ databases">
        <title>The complete chloroplast genome sequence of Lithospermum erythrorhizon: insights into the phylogenetic relationship among Boraginaceae species and the maternal lineages of purple gromwells.</title>
        <authorList>
            <person name="Okada T."/>
            <person name="Watanabe K."/>
        </authorList>
    </citation>
    <scope>NUCLEOTIDE SEQUENCE [LARGE SCALE GENOMIC DNA]</scope>
</reference>
<protein>
    <submittedName>
        <fullName evidence="4">Uncharacterized protein</fullName>
    </submittedName>
</protein>
<feature type="compositionally biased region" description="Basic and acidic residues" evidence="3">
    <location>
        <begin position="24"/>
        <end position="35"/>
    </location>
</feature>
<sequence>MSGAKGENVIKAKEAVEDNPEVQENEKFEAAETKYDSNVTSENSSTPSIEEQEKAIKKKYGGLLPKKALISKDHEHAFFDSADWVLGKQKKNKGPIEEELRPKLEPTHNQAPSRRPSYAAIEMSEDNDNSQTTEDESKGSGLTDPKRELLEDHITKT</sequence>
<dbReference type="EMBL" id="BAABME010017777">
    <property type="protein sequence ID" value="GAA0151320.1"/>
    <property type="molecule type" value="Genomic_DNA"/>
</dbReference>
<dbReference type="GO" id="GO:0004864">
    <property type="term" value="F:protein phosphatase inhibitor activity"/>
    <property type="evidence" value="ECO:0007669"/>
    <property type="project" value="TreeGrafter"/>
</dbReference>
<gene>
    <name evidence="4" type="ORF">LIER_37271</name>
</gene>
<feature type="compositionally biased region" description="Polar residues" evidence="3">
    <location>
        <begin position="36"/>
        <end position="49"/>
    </location>
</feature>
<dbReference type="PANTHER" id="PTHR10358:SF6">
    <property type="entry name" value="ENDOSULFINE, ISOFORM A"/>
    <property type="match status" value="1"/>
</dbReference>
<comment type="caution">
    <text evidence="4">The sequence shown here is derived from an EMBL/GenBank/DDBJ whole genome shotgun (WGS) entry which is preliminary data.</text>
</comment>
<keyword evidence="5" id="KW-1185">Reference proteome</keyword>
<dbReference type="InterPro" id="IPR006760">
    <property type="entry name" value="Endosulphine"/>
</dbReference>
<evidence type="ECO:0000256" key="3">
    <source>
        <dbReference type="SAM" id="MobiDB-lite"/>
    </source>
</evidence>
<evidence type="ECO:0000313" key="5">
    <source>
        <dbReference type="Proteomes" id="UP001454036"/>
    </source>
</evidence>
<dbReference type="Pfam" id="PF04667">
    <property type="entry name" value="Endosulfine"/>
    <property type="match status" value="1"/>
</dbReference>
<accession>A0AAV3PJ81</accession>
<evidence type="ECO:0000256" key="1">
    <source>
        <dbReference type="ARBA" id="ARBA00010520"/>
    </source>
</evidence>
<dbReference type="AlphaFoldDB" id="A0AAV3PJ81"/>